<reference evidence="8 11" key="1">
    <citation type="journal article" date="2011" name="Nature">
        <title>The Medicago genome provides insight into the evolution of rhizobial symbioses.</title>
        <authorList>
            <person name="Young N.D."/>
            <person name="Debelle F."/>
            <person name="Oldroyd G.E."/>
            <person name="Geurts R."/>
            <person name="Cannon S.B."/>
            <person name="Udvardi M.K."/>
            <person name="Benedito V.A."/>
            <person name="Mayer K.F."/>
            <person name="Gouzy J."/>
            <person name="Schoof H."/>
            <person name="Van de Peer Y."/>
            <person name="Proost S."/>
            <person name="Cook D.R."/>
            <person name="Meyers B.C."/>
            <person name="Spannagl M."/>
            <person name="Cheung F."/>
            <person name="De Mita S."/>
            <person name="Krishnakumar V."/>
            <person name="Gundlach H."/>
            <person name="Zhou S."/>
            <person name="Mudge J."/>
            <person name="Bharti A.K."/>
            <person name="Murray J.D."/>
            <person name="Naoumkina M.A."/>
            <person name="Rosen B."/>
            <person name="Silverstein K.A."/>
            <person name="Tang H."/>
            <person name="Rombauts S."/>
            <person name="Zhao P.X."/>
            <person name="Zhou P."/>
            <person name="Barbe V."/>
            <person name="Bardou P."/>
            <person name="Bechner M."/>
            <person name="Bellec A."/>
            <person name="Berger A."/>
            <person name="Berges H."/>
            <person name="Bidwell S."/>
            <person name="Bisseling T."/>
            <person name="Choisne N."/>
            <person name="Couloux A."/>
            <person name="Denny R."/>
            <person name="Deshpande S."/>
            <person name="Dai X."/>
            <person name="Doyle J.J."/>
            <person name="Dudez A.M."/>
            <person name="Farmer A.D."/>
            <person name="Fouteau S."/>
            <person name="Franken C."/>
            <person name="Gibelin C."/>
            <person name="Gish J."/>
            <person name="Goldstein S."/>
            <person name="Gonzalez A.J."/>
            <person name="Green P.J."/>
            <person name="Hallab A."/>
            <person name="Hartog M."/>
            <person name="Hua A."/>
            <person name="Humphray S.J."/>
            <person name="Jeong D.H."/>
            <person name="Jing Y."/>
            <person name="Jocker A."/>
            <person name="Kenton S.M."/>
            <person name="Kim D.J."/>
            <person name="Klee K."/>
            <person name="Lai H."/>
            <person name="Lang C."/>
            <person name="Lin S."/>
            <person name="Macmil S.L."/>
            <person name="Magdelenat G."/>
            <person name="Matthews L."/>
            <person name="McCorrison J."/>
            <person name="Monaghan E.L."/>
            <person name="Mun J.H."/>
            <person name="Najar F.Z."/>
            <person name="Nicholson C."/>
            <person name="Noirot C."/>
            <person name="O'Bleness M."/>
            <person name="Paule C.R."/>
            <person name="Poulain J."/>
            <person name="Prion F."/>
            <person name="Qin B."/>
            <person name="Qu C."/>
            <person name="Retzel E.F."/>
            <person name="Riddle C."/>
            <person name="Sallet E."/>
            <person name="Samain S."/>
            <person name="Samson N."/>
            <person name="Sanders I."/>
            <person name="Saurat O."/>
            <person name="Scarpelli C."/>
            <person name="Schiex T."/>
            <person name="Segurens B."/>
            <person name="Severin A.J."/>
            <person name="Sherrier D.J."/>
            <person name="Shi R."/>
            <person name="Sims S."/>
            <person name="Singer S.R."/>
            <person name="Sinharoy S."/>
            <person name="Sterck L."/>
            <person name="Viollet A."/>
            <person name="Wang B.B."/>
            <person name="Wang K."/>
            <person name="Wang M."/>
            <person name="Wang X."/>
            <person name="Warfsmann J."/>
            <person name="Weissenbach J."/>
            <person name="White D.D."/>
            <person name="White J.D."/>
            <person name="Wiley G.B."/>
            <person name="Wincker P."/>
            <person name="Xing Y."/>
            <person name="Yang L."/>
            <person name="Yao Z."/>
            <person name="Ying F."/>
            <person name="Zhai J."/>
            <person name="Zhou L."/>
            <person name="Zuber A."/>
            <person name="Denarie J."/>
            <person name="Dixon R.A."/>
            <person name="May G.D."/>
            <person name="Schwartz D.C."/>
            <person name="Rogers J."/>
            <person name="Quetier F."/>
            <person name="Town C.D."/>
            <person name="Roe B.A."/>
        </authorList>
    </citation>
    <scope>NUCLEOTIDE SEQUENCE [LARGE SCALE GENOMIC DNA]</scope>
    <source>
        <strain evidence="8">A17</strain>
        <strain evidence="10 11">cv. Jemalong A17</strain>
    </source>
</reference>
<feature type="region of interest" description="Disordered" evidence="5">
    <location>
        <begin position="1"/>
        <end position="35"/>
    </location>
</feature>
<dbReference type="PANTHER" id="PTHR31234:SF72">
    <property type="entry name" value="NDR1_HIN1-LIKE PROTEIN 6"/>
    <property type="match status" value="1"/>
</dbReference>
<evidence type="ECO:0000313" key="11">
    <source>
        <dbReference type="Proteomes" id="UP000002051"/>
    </source>
</evidence>
<feature type="domain" description="Late embryogenesis abundant protein LEA-2 subgroup" evidence="7">
    <location>
        <begin position="137"/>
        <end position="239"/>
    </location>
</feature>
<organism evidence="8 11">
    <name type="scientific">Medicago truncatula</name>
    <name type="common">Barrel medic</name>
    <name type="synonym">Medicago tribuloides</name>
    <dbReference type="NCBI Taxonomy" id="3880"/>
    <lineage>
        <taxon>Eukaryota</taxon>
        <taxon>Viridiplantae</taxon>
        <taxon>Streptophyta</taxon>
        <taxon>Embryophyta</taxon>
        <taxon>Tracheophyta</taxon>
        <taxon>Spermatophyta</taxon>
        <taxon>Magnoliopsida</taxon>
        <taxon>eudicotyledons</taxon>
        <taxon>Gunneridae</taxon>
        <taxon>Pentapetalae</taxon>
        <taxon>rosids</taxon>
        <taxon>fabids</taxon>
        <taxon>Fabales</taxon>
        <taxon>Fabaceae</taxon>
        <taxon>Papilionoideae</taxon>
        <taxon>50 kb inversion clade</taxon>
        <taxon>NPAAA clade</taxon>
        <taxon>Hologalegina</taxon>
        <taxon>IRL clade</taxon>
        <taxon>Trifolieae</taxon>
        <taxon>Medicago</taxon>
    </lineage>
</organism>
<name>G7ILG5_MEDTR</name>
<keyword evidence="11" id="KW-1185">Reference proteome</keyword>
<keyword evidence="3 6" id="KW-1133">Transmembrane helix</keyword>
<dbReference type="GO" id="GO:0098542">
    <property type="term" value="P:defense response to other organism"/>
    <property type="evidence" value="ECO:0007669"/>
    <property type="project" value="InterPro"/>
</dbReference>
<feature type="transmembrane region" description="Helical" evidence="6">
    <location>
        <begin position="77"/>
        <end position="102"/>
    </location>
</feature>
<evidence type="ECO:0000313" key="9">
    <source>
        <dbReference type="EMBL" id="RHN71863.1"/>
    </source>
</evidence>
<feature type="compositionally biased region" description="Polar residues" evidence="5">
    <location>
        <begin position="1"/>
        <end position="13"/>
    </location>
</feature>
<reference evidence="8 11" key="2">
    <citation type="journal article" date="2014" name="BMC Genomics">
        <title>An improved genome release (version Mt4.0) for the model legume Medicago truncatula.</title>
        <authorList>
            <person name="Tang H."/>
            <person name="Krishnakumar V."/>
            <person name="Bidwell S."/>
            <person name="Rosen B."/>
            <person name="Chan A."/>
            <person name="Zhou S."/>
            <person name="Gentzbittel L."/>
            <person name="Childs K.L."/>
            <person name="Yandell M."/>
            <person name="Gundlach H."/>
            <person name="Mayer K.F."/>
            <person name="Schwartz D.C."/>
            <person name="Town C.D."/>
        </authorList>
    </citation>
    <scope>GENOME REANNOTATION</scope>
    <source>
        <strain evidence="10 11">cv. Jemalong A17</strain>
    </source>
</reference>
<dbReference type="GO" id="GO:0016020">
    <property type="term" value="C:membrane"/>
    <property type="evidence" value="ECO:0007669"/>
    <property type="project" value="UniProtKB-SubCell"/>
</dbReference>
<dbReference type="Pfam" id="PF03168">
    <property type="entry name" value="LEA_2"/>
    <property type="match status" value="1"/>
</dbReference>
<dbReference type="KEGG" id="mtr:11434352"/>
<dbReference type="PaxDb" id="3880-AES63725"/>
<dbReference type="Proteomes" id="UP000002051">
    <property type="component" value="Chromosome 2"/>
</dbReference>
<dbReference type="STRING" id="3880.G7ILG5"/>
<evidence type="ECO:0000256" key="5">
    <source>
        <dbReference type="SAM" id="MobiDB-lite"/>
    </source>
</evidence>
<keyword evidence="4 6" id="KW-0472">Membrane</keyword>
<dbReference type="OrthoDB" id="1849707at2759"/>
<dbReference type="Gramene" id="rna7503">
    <property type="protein sequence ID" value="RHN71863.1"/>
    <property type="gene ID" value="gene7503"/>
</dbReference>
<dbReference type="Proteomes" id="UP000265566">
    <property type="component" value="Chromosome 2"/>
</dbReference>
<dbReference type="InterPro" id="IPR044839">
    <property type="entry name" value="NDR1-like"/>
</dbReference>
<protein>
    <submittedName>
        <fullName evidence="8 9">Late embryogenesis abundant protein</fullName>
    </submittedName>
</protein>
<proteinExistence type="predicted"/>
<evidence type="ECO:0000256" key="3">
    <source>
        <dbReference type="ARBA" id="ARBA00022989"/>
    </source>
</evidence>
<reference evidence="9" key="5">
    <citation type="journal article" date="2018" name="Nat. Plants">
        <title>Whole-genome landscape of Medicago truncatula symbiotic genes.</title>
        <authorList>
            <person name="Pecrix Y."/>
            <person name="Gamas P."/>
            <person name="Carrere S."/>
        </authorList>
    </citation>
    <scope>NUCLEOTIDE SEQUENCE</scope>
    <source>
        <tissue evidence="9">Leaves</tissue>
    </source>
</reference>
<evidence type="ECO:0000313" key="10">
    <source>
        <dbReference type="EnsemblPlants" id="AES63725"/>
    </source>
</evidence>
<gene>
    <name evidence="10" type="primary">11434352</name>
    <name evidence="8" type="ordered locus">MTR_2g012550</name>
    <name evidence="9" type="ORF">MtrunA17_Chr2g0281401</name>
</gene>
<evidence type="ECO:0000313" key="12">
    <source>
        <dbReference type="Proteomes" id="UP000265566"/>
    </source>
</evidence>
<dbReference type="InterPro" id="IPR004864">
    <property type="entry name" value="LEA_2"/>
</dbReference>
<sequence>MADPTQPHNSPPTKQDDAVAPKQIPKPLNSKLNPPQRALVIKAPKNQTFSVSPSEKARRYQEYTRLRQRPNRRCRCFCWFMALTFLLIVLLGIATGTLYLILRPKALKYSIQDINIKGMNTTWPSSEATILPKFDLTVRASNPNDKIEIFYEKDNSAEIFYNNVKLCKGVLPEFYQPSNNVTVLKTVLEGIKLGREDQKALVEVQTEEQEVLLITKLRSYVKIKVGSVKTWKMAINVDCGVTLDGLRENPEIVSSNCDKFRVNIL</sequence>
<dbReference type="EMBL" id="CM001218">
    <property type="protein sequence ID" value="AES63725.1"/>
    <property type="molecule type" value="Genomic_DNA"/>
</dbReference>
<evidence type="ECO:0000256" key="1">
    <source>
        <dbReference type="ARBA" id="ARBA00004167"/>
    </source>
</evidence>
<evidence type="ECO:0000256" key="4">
    <source>
        <dbReference type="ARBA" id="ARBA00023136"/>
    </source>
</evidence>
<dbReference type="EMBL" id="PSQE01000002">
    <property type="protein sequence ID" value="RHN71863.1"/>
    <property type="molecule type" value="Genomic_DNA"/>
</dbReference>
<dbReference type="OMA" id="KMAINVD"/>
<evidence type="ECO:0000256" key="6">
    <source>
        <dbReference type="SAM" id="Phobius"/>
    </source>
</evidence>
<evidence type="ECO:0000313" key="8">
    <source>
        <dbReference type="EMBL" id="AES63725.1"/>
    </source>
</evidence>
<dbReference type="PANTHER" id="PTHR31234">
    <property type="entry name" value="LATE EMBRYOGENESIS ABUNDANT (LEA) HYDROXYPROLINE-RICH GLYCOPROTEIN FAMILY"/>
    <property type="match status" value="1"/>
</dbReference>
<comment type="subcellular location">
    <subcellularLocation>
        <location evidence="1">Membrane</location>
        <topology evidence="1">Single-pass membrane protein</topology>
    </subcellularLocation>
</comment>
<keyword evidence="2 6" id="KW-0812">Transmembrane</keyword>
<evidence type="ECO:0000256" key="2">
    <source>
        <dbReference type="ARBA" id="ARBA00022692"/>
    </source>
</evidence>
<accession>G7ILG5</accession>
<reference evidence="10" key="3">
    <citation type="submission" date="2015-04" db="UniProtKB">
        <authorList>
            <consortium name="EnsemblPlants"/>
        </authorList>
    </citation>
    <scope>IDENTIFICATION</scope>
    <source>
        <strain evidence="10">cv. Jemalong A17</strain>
    </source>
</reference>
<dbReference type="AlphaFoldDB" id="G7ILG5"/>
<dbReference type="HOGENOM" id="CLU_051752_0_0_1"/>
<dbReference type="eggNOG" id="ENOG502QUZX">
    <property type="taxonomic scope" value="Eukaryota"/>
</dbReference>
<evidence type="ECO:0000259" key="7">
    <source>
        <dbReference type="Pfam" id="PF03168"/>
    </source>
</evidence>
<reference evidence="12" key="4">
    <citation type="journal article" date="2018" name="Nat. Plants">
        <title>Whole-genome landscape of Medicago truncatula symbiotic genes.</title>
        <authorList>
            <person name="Pecrix Y."/>
            <person name="Staton S.E."/>
            <person name="Sallet E."/>
            <person name="Lelandais-Briere C."/>
            <person name="Moreau S."/>
            <person name="Carrere S."/>
            <person name="Blein T."/>
            <person name="Jardinaud M.F."/>
            <person name="Latrasse D."/>
            <person name="Zouine M."/>
            <person name="Zahm M."/>
            <person name="Kreplak J."/>
            <person name="Mayjonade B."/>
            <person name="Satge C."/>
            <person name="Perez M."/>
            <person name="Cauet S."/>
            <person name="Marande W."/>
            <person name="Chantry-Darmon C."/>
            <person name="Lopez-Roques C."/>
            <person name="Bouchez O."/>
            <person name="Berard A."/>
            <person name="Debelle F."/>
            <person name="Munos S."/>
            <person name="Bendahmane A."/>
            <person name="Berges H."/>
            <person name="Niebel A."/>
            <person name="Buitink J."/>
            <person name="Frugier F."/>
            <person name="Benhamed M."/>
            <person name="Crespi M."/>
            <person name="Gouzy J."/>
            <person name="Gamas P."/>
        </authorList>
    </citation>
    <scope>NUCLEOTIDE SEQUENCE [LARGE SCALE GENOMIC DNA]</scope>
    <source>
        <strain evidence="12">cv. Jemalong A17</strain>
    </source>
</reference>
<dbReference type="EnsemblPlants" id="AES63725">
    <property type="protein sequence ID" value="AES63725"/>
    <property type="gene ID" value="MTR_2g012550"/>
</dbReference>